<dbReference type="Pfam" id="PF04151">
    <property type="entry name" value="PPC"/>
    <property type="match status" value="1"/>
</dbReference>
<dbReference type="PROSITE" id="PS51767">
    <property type="entry name" value="PEPTIDASE_A1"/>
    <property type="match status" value="1"/>
</dbReference>
<dbReference type="Proteomes" id="UP000268094">
    <property type="component" value="Unassembled WGS sequence"/>
</dbReference>
<keyword evidence="2" id="KW-1015">Disulfide bond</keyword>
<dbReference type="EMBL" id="RAVZ01000004">
    <property type="protein sequence ID" value="RKG93760.1"/>
    <property type="molecule type" value="Genomic_DNA"/>
</dbReference>
<dbReference type="Gene3D" id="2.40.10.10">
    <property type="entry name" value="Trypsin-like serine proteases"/>
    <property type="match status" value="1"/>
</dbReference>
<dbReference type="CDD" id="cd00190">
    <property type="entry name" value="Tryp_SPc"/>
    <property type="match status" value="1"/>
</dbReference>
<organism evidence="5 6">
    <name type="scientific">Corallococcus terminator</name>
    <dbReference type="NCBI Taxonomy" id="2316733"/>
    <lineage>
        <taxon>Bacteria</taxon>
        <taxon>Pseudomonadati</taxon>
        <taxon>Myxococcota</taxon>
        <taxon>Myxococcia</taxon>
        <taxon>Myxococcales</taxon>
        <taxon>Cystobacterineae</taxon>
        <taxon>Myxococcaceae</taxon>
        <taxon>Corallococcus</taxon>
    </lineage>
</organism>
<dbReference type="OrthoDB" id="1496095at2"/>
<dbReference type="PROSITE" id="PS50240">
    <property type="entry name" value="TRYPSIN_DOM"/>
    <property type="match status" value="1"/>
</dbReference>
<dbReference type="FunFam" id="2.40.10.10:FF:000068">
    <property type="entry name" value="transmembrane protease serine 2"/>
    <property type="match status" value="1"/>
</dbReference>
<evidence type="ECO:0000259" key="3">
    <source>
        <dbReference type="PROSITE" id="PS50240"/>
    </source>
</evidence>
<evidence type="ECO:0000313" key="6">
    <source>
        <dbReference type="Proteomes" id="UP000268094"/>
    </source>
</evidence>
<feature type="domain" description="Peptidase S1" evidence="3">
    <location>
        <begin position="57"/>
        <end position="290"/>
    </location>
</feature>
<dbReference type="InterPro" id="IPR033121">
    <property type="entry name" value="PEPTIDASE_A1"/>
</dbReference>
<accession>A0A3A8JPS3</accession>
<dbReference type="InterPro" id="IPR050430">
    <property type="entry name" value="Peptidase_S1"/>
</dbReference>
<evidence type="ECO:0000259" key="4">
    <source>
        <dbReference type="PROSITE" id="PS51767"/>
    </source>
</evidence>
<protein>
    <submittedName>
        <fullName evidence="5">Peptidase S1</fullName>
    </submittedName>
</protein>
<proteinExistence type="inferred from homology"/>
<dbReference type="InterPro" id="IPR001254">
    <property type="entry name" value="Trypsin_dom"/>
</dbReference>
<dbReference type="AlphaFoldDB" id="A0A3A8JPS3"/>
<dbReference type="GO" id="GO:0004252">
    <property type="term" value="F:serine-type endopeptidase activity"/>
    <property type="evidence" value="ECO:0007669"/>
    <property type="project" value="InterPro"/>
</dbReference>
<sequence>MASFPSKSAVSPRVSSRRFHDVWALGAVLGATWLGGCGGPEGLPVDAAGVGETAQEIVGGTNAAITDFPWQASLRNADGSHFCGGAILGPWYVLTAQHCVVGKNPGTMSLGAGSTTRSTMASTGQVVQVADFLLYPGYNSSTIDKDVALLRLASPLTLNTATVKGITMATAADVAAGRTNVGVIATATGWGITVQGGTPPDGLRKVEMAIVSEGPSGFEPLTEYQLATGGVANEGACHGDSGGPVVVNGASGRILAGLSSWGSASCARAGFPSVSARVSAIEPWVTNIRNRPVNHRLAEVLSVPAGTGWAHYAITVAAGTPSLNAQLVGGTGEADLYVHSATPTTSTYTCRSNRSGNAEYCAIPSPAAGTWYASVRSVSGVSNTALRVTTY</sequence>
<dbReference type="PROSITE" id="PS00135">
    <property type="entry name" value="TRYPSIN_SER"/>
    <property type="match status" value="1"/>
</dbReference>
<dbReference type="GO" id="GO:0006508">
    <property type="term" value="P:proteolysis"/>
    <property type="evidence" value="ECO:0007669"/>
    <property type="project" value="InterPro"/>
</dbReference>
<comment type="similarity">
    <text evidence="1">Belongs to the peptidase S1 family.</text>
</comment>
<dbReference type="Pfam" id="PF00089">
    <property type="entry name" value="Trypsin"/>
    <property type="match status" value="1"/>
</dbReference>
<reference evidence="6" key="1">
    <citation type="submission" date="2018-09" db="EMBL/GenBank/DDBJ databases">
        <authorList>
            <person name="Livingstone P.G."/>
            <person name="Whitworth D.E."/>
        </authorList>
    </citation>
    <scope>NUCLEOTIDE SEQUENCE [LARGE SCALE GENOMIC DNA]</scope>
    <source>
        <strain evidence="6">CA054A</strain>
    </source>
</reference>
<dbReference type="PRINTS" id="PR00722">
    <property type="entry name" value="CHYMOTRYPSIN"/>
</dbReference>
<dbReference type="SUPFAM" id="SSF50494">
    <property type="entry name" value="Trypsin-like serine proteases"/>
    <property type="match status" value="1"/>
</dbReference>
<dbReference type="InterPro" id="IPR007280">
    <property type="entry name" value="Peptidase_C_arc/bac"/>
</dbReference>
<dbReference type="PANTHER" id="PTHR24276">
    <property type="entry name" value="POLYSERASE-RELATED"/>
    <property type="match status" value="1"/>
</dbReference>
<dbReference type="PANTHER" id="PTHR24276:SF91">
    <property type="entry name" value="AT26814P-RELATED"/>
    <property type="match status" value="1"/>
</dbReference>
<evidence type="ECO:0000313" key="5">
    <source>
        <dbReference type="EMBL" id="RKG93760.1"/>
    </source>
</evidence>
<dbReference type="InterPro" id="IPR001314">
    <property type="entry name" value="Peptidase_S1A"/>
</dbReference>
<dbReference type="RefSeq" id="WP_120538735.1">
    <property type="nucleotide sequence ID" value="NZ_RAVZ01000004.1"/>
</dbReference>
<dbReference type="SMART" id="SM00020">
    <property type="entry name" value="Tryp_SPc"/>
    <property type="match status" value="1"/>
</dbReference>
<comment type="caution">
    <text evidence="5">The sequence shown here is derived from an EMBL/GenBank/DDBJ whole genome shotgun (WGS) entry which is preliminary data.</text>
</comment>
<feature type="domain" description="Peptidase A1" evidence="4">
    <location>
        <begin position="312"/>
        <end position="391"/>
    </location>
</feature>
<dbReference type="Gene3D" id="2.60.120.380">
    <property type="match status" value="1"/>
</dbReference>
<dbReference type="InterPro" id="IPR009003">
    <property type="entry name" value="Peptidase_S1_PA"/>
</dbReference>
<keyword evidence="6" id="KW-1185">Reference proteome</keyword>
<evidence type="ECO:0000256" key="1">
    <source>
        <dbReference type="ARBA" id="ARBA00007664"/>
    </source>
</evidence>
<gene>
    <name evidence="5" type="ORF">D7V88_01225</name>
</gene>
<dbReference type="InterPro" id="IPR033116">
    <property type="entry name" value="TRYPSIN_SER"/>
</dbReference>
<name>A0A3A8JPS3_9BACT</name>
<evidence type="ECO:0000256" key="2">
    <source>
        <dbReference type="ARBA" id="ARBA00023157"/>
    </source>
</evidence>
<dbReference type="InterPro" id="IPR043504">
    <property type="entry name" value="Peptidase_S1_PA_chymotrypsin"/>
</dbReference>